<accession>A0A6J7ILZ7</accession>
<dbReference type="AlphaFoldDB" id="A0A6J7ILZ7"/>
<protein>
    <submittedName>
        <fullName evidence="1">Unannotated protein</fullName>
    </submittedName>
</protein>
<proteinExistence type="predicted"/>
<organism evidence="1">
    <name type="scientific">freshwater metagenome</name>
    <dbReference type="NCBI Taxonomy" id="449393"/>
    <lineage>
        <taxon>unclassified sequences</taxon>
        <taxon>metagenomes</taxon>
        <taxon>ecological metagenomes</taxon>
    </lineage>
</organism>
<gene>
    <name evidence="1" type="ORF">UFOPK3564_02415</name>
</gene>
<dbReference type="EMBL" id="CAFBMK010000169">
    <property type="protein sequence ID" value="CAB4931810.1"/>
    <property type="molecule type" value="Genomic_DNA"/>
</dbReference>
<sequence length="87" mass="8913">MTVVRIDVTLDPDHRQGVLDALREQPDVVSVTAGAEGFDVELAGYATDAARARASEILRTVTDATGTDLGALALAPDADASDGATTT</sequence>
<name>A0A6J7ILZ7_9ZZZZ</name>
<reference evidence="1" key="1">
    <citation type="submission" date="2020-05" db="EMBL/GenBank/DDBJ databases">
        <authorList>
            <person name="Chiriac C."/>
            <person name="Salcher M."/>
            <person name="Ghai R."/>
            <person name="Kavagutti S V."/>
        </authorList>
    </citation>
    <scope>NUCLEOTIDE SEQUENCE</scope>
</reference>
<evidence type="ECO:0000313" key="1">
    <source>
        <dbReference type="EMBL" id="CAB4931810.1"/>
    </source>
</evidence>